<dbReference type="PROSITE" id="PS50850">
    <property type="entry name" value="MFS"/>
    <property type="match status" value="1"/>
</dbReference>
<keyword evidence="6" id="KW-0472">Membrane</keyword>
<name>A0A4Q0VHR8_9LACO</name>
<keyword evidence="4" id="KW-0812">Transmembrane</keyword>
<dbReference type="Proteomes" id="UP000290602">
    <property type="component" value="Unassembled WGS sequence"/>
</dbReference>
<evidence type="ECO:0000256" key="5">
    <source>
        <dbReference type="ARBA" id="ARBA00022989"/>
    </source>
</evidence>
<dbReference type="PRINTS" id="PR01036">
    <property type="entry name" value="TCRTETB"/>
</dbReference>
<dbReference type="EMBL" id="QXIL01000008">
    <property type="protein sequence ID" value="RXI78784.1"/>
    <property type="molecule type" value="Genomic_DNA"/>
</dbReference>
<dbReference type="InterPro" id="IPR004638">
    <property type="entry name" value="EmrB-like"/>
</dbReference>
<keyword evidence="3" id="KW-1003">Cell membrane</keyword>
<dbReference type="Gene3D" id="1.20.1250.20">
    <property type="entry name" value="MFS general substrate transporter like domains"/>
    <property type="match status" value="1"/>
</dbReference>
<dbReference type="AlphaFoldDB" id="A0A4Q0VHR8"/>
<evidence type="ECO:0000256" key="1">
    <source>
        <dbReference type="ARBA" id="ARBA00004651"/>
    </source>
</evidence>
<evidence type="ECO:0000256" key="6">
    <source>
        <dbReference type="ARBA" id="ARBA00023136"/>
    </source>
</evidence>
<dbReference type="Pfam" id="PF07690">
    <property type="entry name" value="MFS_1"/>
    <property type="match status" value="1"/>
</dbReference>
<keyword evidence="5" id="KW-1133">Transmembrane helix</keyword>
<proteinExistence type="predicted"/>
<dbReference type="PANTHER" id="PTHR42718">
    <property type="entry name" value="MAJOR FACILITATOR SUPERFAMILY MULTIDRUG TRANSPORTER MFSC"/>
    <property type="match status" value="1"/>
</dbReference>
<accession>A0A4Q0VHR8</accession>
<evidence type="ECO:0000256" key="3">
    <source>
        <dbReference type="ARBA" id="ARBA00022475"/>
    </source>
</evidence>
<keyword evidence="2" id="KW-0813">Transport</keyword>
<dbReference type="SUPFAM" id="SSF103473">
    <property type="entry name" value="MFS general substrate transporter"/>
    <property type="match status" value="1"/>
</dbReference>
<evidence type="ECO:0000256" key="2">
    <source>
        <dbReference type="ARBA" id="ARBA00022448"/>
    </source>
</evidence>
<comment type="subcellular location">
    <subcellularLocation>
        <location evidence="1">Cell membrane</location>
        <topology evidence="1">Multi-pass membrane protein</topology>
    </subcellularLocation>
</comment>
<reference evidence="8 9" key="1">
    <citation type="submission" date="2018-08" db="EMBL/GenBank/DDBJ databases">
        <title>Lactobacillus suantsai sp. nov., isolated from traditional fermented suan-tsai in Taiwan.</title>
        <authorList>
            <person name="Huang C.-H."/>
        </authorList>
    </citation>
    <scope>NUCLEOTIDE SEQUENCE [LARGE SCALE GENOMIC DNA]</scope>
    <source>
        <strain evidence="8 9">BCRC 12945</strain>
    </source>
</reference>
<gene>
    <name evidence="8" type="ORF">DXH47_05985</name>
</gene>
<dbReference type="Gene3D" id="1.20.1720.10">
    <property type="entry name" value="Multidrug resistance protein D"/>
    <property type="match status" value="1"/>
</dbReference>
<evidence type="ECO:0000256" key="4">
    <source>
        <dbReference type="ARBA" id="ARBA00022692"/>
    </source>
</evidence>
<comment type="caution">
    <text evidence="8">The sequence shown here is derived from an EMBL/GenBank/DDBJ whole genome shotgun (WGS) entry which is preliminary data.</text>
</comment>
<evidence type="ECO:0000259" key="7">
    <source>
        <dbReference type="PROSITE" id="PS50850"/>
    </source>
</evidence>
<evidence type="ECO:0000313" key="8">
    <source>
        <dbReference type="EMBL" id="RXI78784.1"/>
    </source>
</evidence>
<organism evidence="8 9">
    <name type="scientific">Levilactobacillus suantsaii</name>
    <dbReference type="NCBI Taxonomy" id="2292255"/>
    <lineage>
        <taxon>Bacteria</taxon>
        <taxon>Bacillati</taxon>
        <taxon>Bacillota</taxon>
        <taxon>Bacilli</taxon>
        <taxon>Lactobacillales</taxon>
        <taxon>Lactobacillaceae</taxon>
        <taxon>Levilactobacillus</taxon>
    </lineage>
</organism>
<feature type="domain" description="Major facilitator superfamily (MFS) profile" evidence="7">
    <location>
        <begin position="9"/>
        <end position="453"/>
    </location>
</feature>
<dbReference type="PANTHER" id="PTHR42718:SF24">
    <property type="entry name" value="MAJOR FACILITATOR SUPERFAMILY (MFS) PROFILE DOMAIN-CONTAINING PROTEIN"/>
    <property type="match status" value="1"/>
</dbReference>
<dbReference type="GO" id="GO:0022857">
    <property type="term" value="F:transmembrane transporter activity"/>
    <property type="evidence" value="ECO:0007669"/>
    <property type="project" value="InterPro"/>
</dbReference>
<keyword evidence="9" id="KW-1185">Reference proteome</keyword>
<sequence>MTNKRISRSLIVMVFGTFFGILCSTLINTGLPQLMTAFHVGEARVQWVTNGYMLVNALMIPVSAYLIKRFMFRNLYILATTIFLLGTLLGALCHQFILVIFARMIQAMGAGMMMPLVNVLAIRYAKPEKKGAIMGIIGLAFNFSPIIGPTVSGVILDYLSWRYLFIIILPFIVATLIASIIILPKIPHNEAPQFDLRGLIIISLGLWAVLMGLSNISTANFLSWQVGGLVVVGAIFTGIFYLTQRHSTDPLINLHVFNHQQFVVATVVNMLIVATMYGNTILLPLLIQTIQHRSALVSGLVILPGALLTGTLSRLSGRLYDRISVRKLVFTGLCIDCVGTLMQAFVGTESSAWVLAVFQAVRQLGLVTMLIPIQTHALGLLPYDMVPDGVATFNTIRQVAASFGTAIIIAVVAVVNDRTPGDGRYGIEAGFLVCLLLLIASLVVARQLRRQPDLARTVKAS</sequence>
<evidence type="ECO:0000313" key="9">
    <source>
        <dbReference type="Proteomes" id="UP000290602"/>
    </source>
</evidence>
<dbReference type="InterPro" id="IPR020846">
    <property type="entry name" value="MFS_dom"/>
</dbReference>
<dbReference type="RefSeq" id="WP_129032451.1">
    <property type="nucleotide sequence ID" value="NZ_CP059603.1"/>
</dbReference>
<dbReference type="NCBIfam" id="TIGR00711">
    <property type="entry name" value="efflux_EmrB"/>
    <property type="match status" value="1"/>
</dbReference>
<dbReference type="GO" id="GO:0005886">
    <property type="term" value="C:plasma membrane"/>
    <property type="evidence" value="ECO:0007669"/>
    <property type="project" value="UniProtKB-SubCell"/>
</dbReference>
<protein>
    <submittedName>
        <fullName evidence="8">DHA2 family efflux MFS transporter permease subunit</fullName>
    </submittedName>
</protein>
<dbReference type="InterPro" id="IPR036259">
    <property type="entry name" value="MFS_trans_sf"/>
</dbReference>
<dbReference type="OrthoDB" id="9816041at2"/>
<dbReference type="InterPro" id="IPR011701">
    <property type="entry name" value="MFS"/>
</dbReference>